<keyword evidence="3" id="KW-1185">Reference proteome</keyword>
<feature type="region of interest" description="Disordered" evidence="1">
    <location>
        <begin position="1"/>
        <end position="20"/>
    </location>
</feature>
<reference evidence="2 3" key="1">
    <citation type="submission" date="2022-07" db="EMBL/GenBank/DDBJ databases">
        <authorList>
            <person name="Phongsopitanun W."/>
            <person name="Tanasupawat S."/>
        </authorList>
    </citation>
    <scope>NUCLEOTIDE SEQUENCE [LARGE SCALE GENOMIC DNA]</scope>
    <source>
        <strain evidence="2 3">RCU-064</strain>
    </source>
</reference>
<evidence type="ECO:0000313" key="2">
    <source>
        <dbReference type="EMBL" id="MCQ8190164.1"/>
    </source>
</evidence>
<accession>A0ABT1UYF4</accession>
<evidence type="ECO:0008006" key="4">
    <source>
        <dbReference type="Google" id="ProtNLM"/>
    </source>
</evidence>
<sequence length="120" mass="13094">MGSGSKCGATRGVGAPSSSGAEDTALFVLEDVDSYVLRHNRPDVDPVTRWFLEYGSLHELFADAHERKGNREEAERLHQAAAWLGNSKALRKLAQWAAESGHPEKAERLYLAAIDTGDDS</sequence>
<gene>
    <name evidence="2" type="ORF">NP777_18200</name>
</gene>
<organism evidence="2 3">
    <name type="scientific">Streptomyces rugosispiralis</name>
    <dbReference type="NCBI Taxonomy" id="2967341"/>
    <lineage>
        <taxon>Bacteria</taxon>
        <taxon>Bacillati</taxon>
        <taxon>Actinomycetota</taxon>
        <taxon>Actinomycetes</taxon>
        <taxon>Kitasatosporales</taxon>
        <taxon>Streptomycetaceae</taxon>
        <taxon>Streptomyces</taxon>
    </lineage>
</organism>
<dbReference type="RefSeq" id="WP_256651203.1">
    <property type="nucleotide sequence ID" value="NZ_JANIAA010000010.1"/>
</dbReference>
<name>A0ABT1UYF4_9ACTN</name>
<evidence type="ECO:0000313" key="3">
    <source>
        <dbReference type="Proteomes" id="UP001204746"/>
    </source>
</evidence>
<evidence type="ECO:0000256" key="1">
    <source>
        <dbReference type="SAM" id="MobiDB-lite"/>
    </source>
</evidence>
<dbReference type="Proteomes" id="UP001204746">
    <property type="component" value="Unassembled WGS sequence"/>
</dbReference>
<dbReference type="SUPFAM" id="SSF81901">
    <property type="entry name" value="HCP-like"/>
    <property type="match status" value="1"/>
</dbReference>
<comment type="caution">
    <text evidence="2">The sequence shown here is derived from an EMBL/GenBank/DDBJ whole genome shotgun (WGS) entry which is preliminary data.</text>
</comment>
<dbReference type="EMBL" id="JANIAA010000010">
    <property type="protein sequence ID" value="MCQ8190164.1"/>
    <property type="molecule type" value="Genomic_DNA"/>
</dbReference>
<protein>
    <recommendedName>
        <fullName evidence="4">Sel1 repeat family protein</fullName>
    </recommendedName>
</protein>
<proteinExistence type="predicted"/>
<dbReference type="Gene3D" id="1.25.40.10">
    <property type="entry name" value="Tetratricopeptide repeat domain"/>
    <property type="match status" value="1"/>
</dbReference>
<dbReference type="InterPro" id="IPR011990">
    <property type="entry name" value="TPR-like_helical_dom_sf"/>
</dbReference>